<dbReference type="Pfam" id="PF02854">
    <property type="entry name" value="MIF4G"/>
    <property type="match status" value="1"/>
</dbReference>
<reference evidence="3" key="1">
    <citation type="journal article" date="2013" name="Nature">
        <title>Draft genome of the wheat A-genome progenitor Triticum urartu.</title>
        <authorList>
            <person name="Ling H.Q."/>
            <person name="Zhao S."/>
            <person name="Liu D."/>
            <person name="Wang J."/>
            <person name="Sun H."/>
            <person name="Zhang C."/>
            <person name="Fan H."/>
            <person name="Li D."/>
            <person name="Dong L."/>
            <person name="Tao Y."/>
            <person name="Gao C."/>
            <person name="Wu H."/>
            <person name="Li Y."/>
            <person name="Cui Y."/>
            <person name="Guo X."/>
            <person name="Zheng S."/>
            <person name="Wang B."/>
            <person name="Yu K."/>
            <person name="Liang Q."/>
            <person name="Yang W."/>
            <person name="Lou X."/>
            <person name="Chen J."/>
            <person name="Feng M."/>
            <person name="Jian J."/>
            <person name="Zhang X."/>
            <person name="Luo G."/>
            <person name="Jiang Y."/>
            <person name="Liu J."/>
            <person name="Wang Z."/>
            <person name="Sha Y."/>
            <person name="Zhang B."/>
            <person name="Wu H."/>
            <person name="Tang D."/>
            <person name="Shen Q."/>
            <person name="Xue P."/>
            <person name="Zou S."/>
            <person name="Wang X."/>
            <person name="Liu X."/>
            <person name="Wang F."/>
            <person name="Yang Y."/>
            <person name="An X."/>
            <person name="Dong Z."/>
            <person name="Zhang K."/>
            <person name="Zhang X."/>
            <person name="Luo M.C."/>
            <person name="Dvorak J."/>
            <person name="Tong Y."/>
            <person name="Wang J."/>
            <person name="Yang H."/>
            <person name="Li Z."/>
            <person name="Wang D."/>
            <person name="Zhang A."/>
            <person name="Wang J."/>
        </authorList>
    </citation>
    <scope>NUCLEOTIDE SEQUENCE</scope>
    <source>
        <strain evidence="3">cv. G1812</strain>
    </source>
</reference>
<accession>A0A8R7R908</accession>
<dbReference type="AlphaFoldDB" id="A0A8R7R908"/>
<dbReference type="InterPro" id="IPR003890">
    <property type="entry name" value="MIF4G-like_typ-3"/>
</dbReference>
<dbReference type="PANTHER" id="PTHR23253:SF81">
    <property type="entry name" value="EUKARYOTIC TRANSLATION INITIATION FACTOR ISOFORM 4G-1"/>
    <property type="match status" value="1"/>
</dbReference>
<dbReference type="GO" id="GO:0003729">
    <property type="term" value="F:mRNA binding"/>
    <property type="evidence" value="ECO:0007669"/>
    <property type="project" value="TreeGrafter"/>
</dbReference>
<dbReference type="EnsemblPlants" id="TuG1812S0001462000.01.T01">
    <property type="protein sequence ID" value="TuG1812S0001462000.01.T01"/>
    <property type="gene ID" value="TuG1812S0001462000.01"/>
</dbReference>
<feature type="domain" description="MIF4G" evidence="1">
    <location>
        <begin position="1"/>
        <end position="86"/>
    </location>
</feature>
<name>A0A8R7R908_TRIUA</name>
<dbReference type="Gene3D" id="1.25.40.180">
    <property type="match status" value="1"/>
</dbReference>
<organism evidence="2 3">
    <name type="scientific">Triticum urartu</name>
    <name type="common">Red wild einkorn</name>
    <name type="synonym">Crithodium urartu</name>
    <dbReference type="NCBI Taxonomy" id="4572"/>
    <lineage>
        <taxon>Eukaryota</taxon>
        <taxon>Viridiplantae</taxon>
        <taxon>Streptophyta</taxon>
        <taxon>Embryophyta</taxon>
        <taxon>Tracheophyta</taxon>
        <taxon>Spermatophyta</taxon>
        <taxon>Magnoliopsida</taxon>
        <taxon>Liliopsida</taxon>
        <taxon>Poales</taxon>
        <taxon>Poaceae</taxon>
        <taxon>BOP clade</taxon>
        <taxon>Pooideae</taxon>
        <taxon>Triticodae</taxon>
        <taxon>Triticeae</taxon>
        <taxon>Triticinae</taxon>
        <taxon>Triticum</taxon>
    </lineage>
</organism>
<evidence type="ECO:0000259" key="1">
    <source>
        <dbReference type="Pfam" id="PF02854"/>
    </source>
</evidence>
<dbReference type="GO" id="GO:0003743">
    <property type="term" value="F:translation initiation factor activity"/>
    <property type="evidence" value="ECO:0007669"/>
    <property type="project" value="TreeGrafter"/>
</dbReference>
<protein>
    <recommendedName>
        <fullName evidence="1">MIF4G domain-containing protein</fullName>
    </recommendedName>
</protein>
<dbReference type="InterPro" id="IPR016024">
    <property type="entry name" value="ARM-type_fold"/>
</dbReference>
<dbReference type="GO" id="GO:0016281">
    <property type="term" value="C:eukaryotic translation initiation factor 4F complex"/>
    <property type="evidence" value="ECO:0007669"/>
    <property type="project" value="TreeGrafter"/>
</dbReference>
<dbReference type="Proteomes" id="UP000015106">
    <property type="component" value="Unassembled WGS sequence"/>
</dbReference>
<keyword evidence="3" id="KW-1185">Reference proteome</keyword>
<evidence type="ECO:0000313" key="2">
    <source>
        <dbReference type="EnsemblPlants" id="TuG1812S0001462000.01.T01"/>
    </source>
</evidence>
<sequence length="95" mass="10958">MLTERIGHCVAKKLLGSGRKACPDEEHIETICQFFSTIGKQLDDNPRSRKINNTYFIQIKELVANPQLTPRSKFMVRNLIDLRSNNWVPRCAEVN</sequence>
<evidence type="ECO:0000313" key="3">
    <source>
        <dbReference type="Proteomes" id="UP000015106"/>
    </source>
</evidence>
<dbReference type="PANTHER" id="PTHR23253">
    <property type="entry name" value="EUKARYOTIC TRANSLATION INITIATION FACTOR 4 GAMMA"/>
    <property type="match status" value="1"/>
</dbReference>
<proteinExistence type="predicted"/>
<dbReference type="Gramene" id="TuG1812S0001462000.01.T01">
    <property type="protein sequence ID" value="TuG1812S0001462000.01.T01"/>
    <property type="gene ID" value="TuG1812S0001462000.01"/>
</dbReference>
<dbReference type="SUPFAM" id="SSF48371">
    <property type="entry name" value="ARM repeat"/>
    <property type="match status" value="1"/>
</dbReference>
<reference evidence="2" key="2">
    <citation type="submission" date="2022-06" db="UniProtKB">
        <authorList>
            <consortium name="EnsemblPlants"/>
        </authorList>
    </citation>
    <scope>IDENTIFICATION</scope>
</reference>